<keyword evidence="13 15" id="KW-0407">Ion channel</keyword>
<dbReference type="Pfam" id="PF04678">
    <property type="entry name" value="MCU"/>
    <property type="match status" value="1"/>
</dbReference>
<evidence type="ECO:0000256" key="16">
    <source>
        <dbReference type="SAM" id="MobiDB-lite"/>
    </source>
</evidence>
<dbReference type="InterPro" id="IPR039055">
    <property type="entry name" value="MCU_fam"/>
</dbReference>
<evidence type="ECO:0000256" key="8">
    <source>
        <dbReference type="ARBA" id="ARBA00022837"/>
    </source>
</evidence>
<dbReference type="Proteomes" id="UP000186922">
    <property type="component" value="Unassembled WGS sequence"/>
</dbReference>
<dbReference type="GO" id="GO:0036444">
    <property type="term" value="P:calcium import into the mitochondrion"/>
    <property type="evidence" value="ECO:0007669"/>
    <property type="project" value="TreeGrafter"/>
</dbReference>
<evidence type="ECO:0000256" key="15">
    <source>
        <dbReference type="RuleBase" id="RU367035"/>
    </source>
</evidence>
<dbReference type="GO" id="GO:0015292">
    <property type="term" value="F:uniporter activity"/>
    <property type="evidence" value="ECO:0007669"/>
    <property type="project" value="UniProtKB-UniRule"/>
</dbReference>
<evidence type="ECO:0000256" key="10">
    <source>
        <dbReference type="ARBA" id="ARBA00023065"/>
    </source>
</evidence>
<sequence>MKMFPVPRCQLRRCAKSVRWKVDDAERAYRSLATVAQTSSSPFSTLLKNLKPDASYHHHHTVISSCHQVFEMKPGQQKLLSRGFATAQLKGNVRQKENLTDKTSDQSTKANRTETALVDVIQQGALTDEEVKQREYIRALVSQLYMALNVPETYQQDMENMQNQLDEIKAALKPLEEEKLRLLIRAERRSKVLAWAGLGFMGTQFGFLARLTWWEYSWDIIEPVTYFVTYGTAMVLYSYFLVTRQDTNFPAMTERWTAVAFHKKARKSKWEMNRYIELRGRLAKLQTDLERMNVSKFTKTSKLTTTGEGLRESAGTAKASDSTS</sequence>
<feature type="region of interest" description="Disordered" evidence="16">
    <location>
        <begin position="92"/>
        <end position="111"/>
    </location>
</feature>
<evidence type="ECO:0000256" key="3">
    <source>
        <dbReference type="ARBA" id="ARBA00022448"/>
    </source>
</evidence>
<gene>
    <name evidence="18" type="primary">RvY_08382-1</name>
    <name evidence="18" type="synonym">RvY_08382.1</name>
    <name evidence="18" type="ORF">RvY_08382</name>
</gene>
<accession>A0A1D1V5L4</accession>
<name>A0A1D1V5L4_RAMVA</name>
<evidence type="ECO:0000256" key="13">
    <source>
        <dbReference type="ARBA" id="ARBA00023303"/>
    </source>
</evidence>
<evidence type="ECO:0000256" key="5">
    <source>
        <dbReference type="ARBA" id="ARBA00022673"/>
    </source>
</evidence>
<comment type="caution">
    <text evidence="18">The sequence shown here is derived from an EMBL/GenBank/DDBJ whole genome shotgun (WGS) entry which is preliminary data.</text>
</comment>
<evidence type="ECO:0000256" key="12">
    <source>
        <dbReference type="ARBA" id="ARBA00023136"/>
    </source>
</evidence>
<proteinExistence type="inferred from homology"/>
<keyword evidence="10 15" id="KW-0406">Ion transport</keyword>
<evidence type="ECO:0000256" key="4">
    <source>
        <dbReference type="ARBA" id="ARBA00022568"/>
    </source>
</evidence>
<evidence type="ECO:0000313" key="19">
    <source>
        <dbReference type="Proteomes" id="UP000186922"/>
    </source>
</evidence>
<comment type="function">
    <text evidence="15">Mitochondrial inner membrane calcium uniporter that mediates calcium uptake into mitochondria. Mitochondrial calcium homeostasis plays key roles in cellular physiology and regulates cell bioenergetics, cytoplasmic calcium signals and activation of cell death pathways.</text>
</comment>
<dbReference type="GO" id="GO:0005262">
    <property type="term" value="F:calcium channel activity"/>
    <property type="evidence" value="ECO:0007669"/>
    <property type="project" value="UniProtKB-UniRule"/>
</dbReference>
<dbReference type="PANTHER" id="PTHR13462:SF10">
    <property type="entry name" value="CALCIUM UNIPORTER PROTEIN, MITOCHONDRIAL"/>
    <property type="match status" value="1"/>
</dbReference>
<keyword evidence="4 15" id="KW-0109">Calcium transport</keyword>
<dbReference type="PANTHER" id="PTHR13462">
    <property type="entry name" value="CALCIUM UNIPORTER PROTEIN, MITOCHONDRIAL"/>
    <property type="match status" value="1"/>
</dbReference>
<evidence type="ECO:0000256" key="9">
    <source>
        <dbReference type="ARBA" id="ARBA00022989"/>
    </source>
</evidence>
<comment type="catalytic activity">
    <reaction evidence="14">
        <text>Ca(2+)(in) = Ca(2+)(out)</text>
        <dbReference type="Rhea" id="RHEA:29671"/>
        <dbReference type="ChEBI" id="CHEBI:29108"/>
    </reaction>
</comment>
<evidence type="ECO:0000256" key="6">
    <source>
        <dbReference type="ARBA" id="ARBA00022692"/>
    </source>
</evidence>
<dbReference type="AlphaFoldDB" id="A0A1D1V5L4"/>
<keyword evidence="5 15" id="KW-0107">Calcium channel</keyword>
<dbReference type="STRING" id="947166.A0A1D1V5L4"/>
<dbReference type="EMBL" id="BDGG01000004">
    <property type="protein sequence ID" value="GAU97019.1"/>
    <property type="molecule type" value="Genomic_DNA"/>
</dbReference>
<keyword evidence="11 15" id="KW-0496">Mitochondrion</keyword>
<dbReference type="GO" id="GO:0051560">
    <property type="term" value="P:mitochondrial calcium ion homeostasis"/>
    <property type="evidence" value="ECO:0007669"/>
    <property type="project" value="UniProtKB-UniRule"/>
</dbReference>
<organism evidence="18 19">
    <name type="scientific">Ramazzottius varieornatus</name>
    <name type="common">Water bear</name>
    <name type="synonym">Tardigrade</name>
    <dbReference type="NCBI Taxonomy" id="947166"/>
    <lineage>
        <taxon>Eukaryota</taxon>
        <taxon>Metazoa</taxon>
        <taxon>Ecdysozoa</taxon>
        <taxon>Tardigrada</taxon>
        <taxon>Eutardigrada</taxon>
        <taxon>Parachela</taxon>
        <taxon>Hypsibioidea</taxon>
        <taxon>Ramazzottiidae</taxon>
        <taxon>Ramazzottius</taxon>
    </lineage>
</organism>
<comment type="domain">
    <text evidence="15">The selectivity filter, in which calcium ions are arranged in single file, is composed of two acidic rings separated by one helical turn along the central axis of the channel pore.</text>
</comment>
<feature type="transmembrane region" description="Helical" evidence="15">
    <location>
        <begin position="224"/>
        <end position="242"/>
    </location>
</feature>
<keyword evidence="8 15" id="KW-0106">Calcium</keyword>
<evidence type="ECO:0000256" key="14">
    <source>
        <dbReference type="ARBA" id="ARBA00036634"/>
    </source>
</evidence>
<evidence type="ECO:0000256" key="2">
    <source>
        <dbReference type="ARBA" id="ARBA00005653"/>
    </source>
</evidence>
<keyword evidence="9 15" id="KW-1133">Transmembrane helix</keyword>
<evidence type="ECO:0000259" key="17">
    <source>
        <dbReference type="Pfam" id="PF04678"/>
    </source>
</evidence>
<keyword evidence="3 15" id="KW-0813">Transport</keyword>
<comment type="subcellular location">
    <subcellularLocation>
        <location evidence="1 15">Mitochondrion inner membrane</location>
        <topology evidence="1 15">Multi-pass membrane protein</topology>
    </subcellularLocation>
</comment>
<keyword evidence="7 15" id="KW-0999">Mitochondrion inner membrane</keyword>
<keyword evidence="6 15" id="KW-0812">Transmembrane</keyword>
<comment type="similarity">
    <text evidence="2 15">Belongs to the MCU (TC 1.A.77) family.</text>
</comment>
<feature type="domain" description="Calcium uniporter protein C-terminal" evidence="17">
    <location>
        <begin position="115"/>
        <end position="278"/>
    </location>
</feature>
<dbReference type="InterPro" id="IPR006769">
    <property type="entry name" value="MCU_C"/>
</dbReference>
<feature type="transmembrane region" description="Helical" evidence="15">
    <location>
        <begin position="192"/>
        <end position="212"/>
    </location>
</feature>
<evidence type="ECO:0000256" key="7">
    <source>
        <dbReference type="ARBA" id="ARBA00022792"/>
    </source>
</evidence>
<reference evidence="18 19" key="1">
    <citation type="journal article" date="2016" name="Nat. Commun.">
        <title>Extremotolerant tardigrade genome and improved radiotolerance of human cultured cells by tardigrade-unique protein.</title>
        <authorList>
            <person name="Hashimoto T."/>
            <person name="Horikawa D.D."/>
            <person name="Saito Y."/>
            <person name="Kuwahara H."/>
            <person name="Kozuka-Hata H."/>
            <person name="Shin-I T."/>
            <person name="Minakuchi Y."/>
            <person name="Ohishi K."/>
            <person name="Motoyama A."/>
            <person name="Aizu T."/>
            <person name="Enomoto A."/>
            <person name="Kondo K."/>
            <person name="Tanaka S."/>
            <person name="Hara Y."/>
            <person name="Koshikawa S."/>
            <person name="Sagara H."/>
            <person name="Miura T."/>
            <person name="Yokobori S."/>
            <person name="Miyagawa K."/>
            <person name="Suzuki Y."/>
            <person name="Kubo T."/>
            <person name="Oyama M."/>
            <person name="Kohara Y."/>
            <person name="Fujiyama A."/>
            <person name="Arakawa K."/>
            <person name="Katayama T."/>
            <person name="Toyoda A."/>
            <person name="Kunieda T."/>
        </authorList>
    </citation>
    <scope>NUCLEOTIDE SEQUENCE [LARGE SCALE GENOMIC DNA]</scope>
    <source>
        <strain evidence="18 19">YOKOZUNA-1</strain>
    </source>
</reference>
<evidence type="ECO:0000256" key="1">
    <source>
        <dbReference type="ARBA" id="ARBA00004448"/>
    </source>
</evidence>
<evidence type="ECO:0000256" key="11">
    <source>
        <dbReference type="ARBA" id="ARBA00023128"/>
    </source>
</evidence>
<keyword evidence="12 15" id="KW-0472">Membrane</keyword>
<dbReference type="OrthoDB" id="278338at2759"/>
<protein>
    <recommendedName>
        <fullName evidence="15">Calcium uniporter protein</fullName>
    </recommendedName>
</protein>
<evidence type="ECO:0000313" key="18">
    <source>
        <dbReference type="EMBL" id="GAU97019.1"/>
    </source>
</evidence>
<dbReference type="GO" id="GO:1990246">
    <property type="term" value="C:uniplex complex"/>
    <property type="evidence" value="ECO:0007669"/>
    <property type="project" value="TreeGrafter"/>
</dbReference>
<feature type="compositionally biased region" description="Basic and acidic residues" evidence="16">
    <location>
        <begin position="94"/>
        <end position="104"/>
    </location>
</feature>
<keyword evidence="19" id="KW-1185">Reference proteome</keyword>
<feature type="region of interest" description="Disordered" evidence="16">
    <location>
        <begin position="303"/>
        <end position="324"/>
    </location>
</feature>